<sequence>MAFGFAGIVELLLAPPGLSIWLILVGVWLLYRHQRSRLGLGLTGSGLALLYLFSTPIVAQGLLSMLQTAPVIPPMLLDGQGAQAIVVLGAGRREDAAEYGIDTPSSLALERLRYAAWVARRTDLPVLVSGGLAKDGRPPEAMLMMEVMEAEYGVPIRWVESDSRTTFENARYSSQILRASQIKRVLLVTHAWHMPRAMWSYKHFGIEVVPAPTVFEQWGDGGLIVEDFLPNARALQKTAYAFHEYLGSLWYRLRYS</sequence>
<organism evidence="3">
    <name type="scientific">hydrothermal vent metagenome</name>
    <dbReference type="NCBI Taxonomy" id="652676"/>
    <lineage>
        <taxon>unclassified sequences</taxon>
        <taxon>metagenomes</taxon>
        <taxon>ecological metagenomes</taxon>
    </lineage>
</organism>
<accession>A0A3B1ASI0</accession>
<gene>
    <name evidence="3" type="ORF">MNBD_GAMMA20-1767</name>
</gene>
<dbReference type="Gene3D" id="3.40.50.620">
    <property type="entry name" value="HUPs"/>
    <property type="match status" value="1"/>
</dbReference>
<dbReference type="GO" id="GO:0005886">
    <property type="term" value="C:plasma membrane"/>
    <property type="evidence" value="ECO:0007669"/>
    <property type="project" value="TreeGrafter"/>
</dbReference>
<dbReference type="Pfam" id="PF02698">
    <property type="entry name" value="DUF218"/>
    <property type="match status" value="1"/>
</dbReference>
<dbReference type="PANTHER" id="PTHR30336">
    <property type="entry name" value="INNER MEMBRANE PROTEIN, PROBABLE PERMEASE"/>
    <property type="match status" value="1"/>
</dbReference>
<proteinExistence type="predicted"/>
<dbReference type="PANTHER" id="PTHR30336:SF4">
    <property type="entry name" value="ENVELOPE BIOGENESIS FACTOR ELYC"/>
    <property type="match status" value="1"/>
</dbReference>
<dbReference type="EMBL" id="UOFU01000220">
    <property type="protein sequence ID" value="VAX01180.1"/>
    <property type="molecule type" value="Genomic_DNA"/>
</dbReference>
<name>A0A3B1ASI0_9ZZZZ</name>
<dbReference type="GO" id="GO:0000270">
    <property type="term" value="P:peptidoglycan metabolic process"/>
    <property type="evidence" value="ECO:0007669"/>
    <property type="project" value="TreeGrafter"/>
</dbReference>
<dbReference type="InterPro" id="IPR014729">
    <property type="entry name" value="Rossmann-like_a/b/a_fold"/>
</dbReference>
<dbReference type="AlphaFoldDB" id="A0A3B1ASI0"/>
<dbReference type="CDD" id="cd06259">
    <property type="entry name" value="YdcF-like"/>
    <property type="match status" value="1"/>
</dbReference>
<reference evidence="3" key="1">
    <citation type="submission" date="2018-06" db="EMBL/GenBank/DDBJ databases">
        <authorList>
            <person name="Zhirakovskaya E."/>
        </authorList>
    </citation>
    <scope>NUCLEOTIDE SEQUENCE</scope>
</reference>
<dbReference type="InterPro" id="IPR003848">
    <property type="entry name" value="DUF218"/>
</dbReference>
<evidence type="ECO:0000256" key="1">
    <source>
        <dbReference type="SAM" id="Phobius"/>
    </source>
</evidence>
<keyword evidence="1" id="KW-0812">Transmembrane</keyword>
<keyword evidence="1" id="KW-0472">Membrane</keyword>
<dbReference type="GO" id="GO:0043164">
    <property type="term" value="P:Gram-negative-bacterium-type cell wall biogenesis"/>
    <property type="evidence" value="ECO:0007669"/>
    <property type="project" value="TreeGrafter"/>
</dbReference>
<dbReference type="InterPro" id="IPR051599">
    <property type="entry name" value="Cell_Envelope_Assoc"/>
</dbReference>
<feature type="transmembrane region" description="Helical" evidence="1">
    <location>
        <begin position="38"/>
        <end position="59"/>
    </location>
</feature>
<feature type="domain" description="DUF218" evidence="2">
    <location>
        <begin position="83"/>
        <end position="247"/>
    </location>
</feature>
<evidence type="ECO:0000259" key="2">
    <source>
        <dbReference type="Pfam" id="PF02698"/>
    </source>
</evidence>
<evidence type="ECO:0000313" key="3">
    <source>
        <dbReference type="EMBL" id="VAX01180.1"/>
    </source>
</evidence>
<feature type="transmembrane region" description="Helical" evidence="1">
    <location>
        <begin position="12"/>
        <end position="31"/>
    </location>
</feature>
<protein>
    <submittedName>
        <fullName evidence="3">Uncharacterized DUF218 membrane protein</fullName>
    </submittedName>
</protein>
<keyword evidence="1" id="KW-1133">Transmembrane helix</keyword>